<evidence type="ECO:0000313" key="1">
    <source>
        <dbReference type="EMBL" id="TMW80284.1"/>
    </source>
</evidence>
<accession>A0A6N2AG19</accession>
<proteinExistence type="predicted"/>
<organism evidence="1">
    <name type="scientific">Solanum chilense</name>
    <name type="common">Tomato</name>
    <name type="synonym">Lycopersicon chilense</name>
    <dbReference type="NCBI Taxonomy" id="4083"/>
    <lineage>
        <taxon>Eukaryota</taxon>
        <taxon>Viridiplantae</taxon>
        <taxon>Streptophyta</taxon>
        <taxon>Embryophyta</taxon>
        <taxon>Tracheophyta</taxon>
        <taxon>Spermatophyta</taxon>
        <taxon>Magnoliopsida</taxon>
        <taxon>eudicotyledons</taxon>
        <taxon>Gunneridae</taxon>
        <taxon>Pentapetalae</taxon>
        <taxon>asterids</taxon>
        <taxon>lamiids</taxon>
        <taxon>Solanales</taxon>
        <taxon>Solanaceae</taxon>
        <taxon>Solanoideae</taxon>
        <taxon>Solaneae</taxon>
        <taxon>Solanum</taxon>
        <taxon>Solanum subgen. Lycopersicon</taxon>
    </lineage>
</organism>
<comment type="caution">
    <text evidence="1">The sequence shown here is derived from an EMBL/GenBank/DDBJ whole genome shotgun (WGS) entry which is preliminary data.</text>
</comment>
<dbReference type="EMBL" id="RXGB01067667">
    <property type="protein sequence ID" value="TMW80284.1"/>
    <property type="molecule type" value="Genomic_DNA"/>
</dbReference>
<gene>
    <name evidence="1" type="ORF">EJD97_021852</name>
</gene>
<protein>
    <submittedName>
        <fullName evidence="1">Uncharacterized protein</fullName>
    </submittedName>
</protein>
<reference evidence="1" key="1">
    <citation type="submission" date="2019-05" db="EMBL/GenBank/DDBJ databases">
        <title>The de novo reference genome and transcriptome assemblies of the wild tomato species Solanum chilense.</title>
        <authorList>
            <person name="Stam R."/>
            <person name="Nosenko T."/>
            <person name="Hoerger A.C."/>
            <person name="Stephan W."/>
            <person name="Seidel M.A."/>
            <person name="Kuhn J.M.M."/>
            <person name="Haberer G."/>
            <person name="Tellier A."/>
        </authorList>
    </citation>
    <scope>NUCLEOTIDE SEQUENCE</scope>
    <source>
        <tissue evidence="1">Mature leaves</tissue>
    </source>
</reference>
<name>A0A6N2AG19_SOLCI</name>
<dbReference type="AlphaFoldDB" id="A0A6N2AG19"/>
<sequence length="80" mass="9125">MKKRPPTELVTVRRWQRSAAAEGRWGSLTKCGDTESTTVRRVYNGPSSRFVMKFREVIPVPIFQEFKCFGTKTLDGPSCL</sequence>